<keyword evidence="3" id="KW-0804">Transcription</keyword>
<dbReference type="RefSeq" id="WP_026016205.1">
    <property type="nucleotide sequence ID" value="NZ_CP044331.1"/>
</dbReference>
<dbReference type="PANTHER" id="PTHR46796:SF12">
    <property type="entry name" value="HTH-TYPE DNA-BINDING TRANSCRIPTIONAL ACTIVATOR EUTR"/>
    <property type="match status" value="1"/>
</dbReference>
<dbReference type="SUPFAM" id="SSF46689">
    <property type="entry name" value="Homeodomain-like"/>
    <property type="match status" value="1"/>
</dbReference>
<dbReference type="PROSITE" id="PS00041">
    <property type="entry name" value="HTH_ARAC_FAMILY_1"/>
    <property type="match status" value="1"/>
</dbReference>
<dbReference type="Gene3D" id="1.10.10.60">
    <property type="entry name" value="Homeodomain-like"/>
    <property type="match status" value="1"/>
</dbReference>
<name>A0A6B8M329_9HYPH</name>
<dbReference type="Pfam" id="PF12833">
    <property type="entry name" value="HTH_18"/>
    <property type="match status" value="1"/>
</dbReference>
<keyword evidence="1" id="KW-0805">Transcription regulation</keyword>
<keyword evidence="6" id="KW-1185">Reference proteome</keyword>
<keyword evidence="2" id="KW-0238">DNA-binding</keyword>
<dbReference type="PROSITE" id="PS01124">
    <property type="entry name" value="HTH_ARAC_FAMILY_2"/>
    <property type="match status" value="1"/>
</dbReference>
<dbReference type="Proteomes" id="UP000422569">
    <property type="component" value="Chromosome"/>
</dbReference>
<dbReference type="InterPro" id="IPR018062">
    <property type="entry name" value="HTH_AraC-typ_CS"/>
</dbReference>
<accession>A0A6B8M329</accession>
<sequence length="317" mass="34686">MGILDRETQWTQLSVSRIEDLSDAIHGAGLDAMQMSRAPVTGSLAFATCDDVTCNTGYVGGYVSIKGSLSKNMVTLGLGVVLPPGSSQWLNETLSGDIGVFLPGDVQDALYAPGSMYAAATLSFERLEEMAAKIGVALDRKILSGSGVVKGQTSGAALAKLRSEFWRVHSAEDQGCKPSPAALSRQLLDIFIGELGREPRPHLSLINSQKYARIVARAREFIYENLEHPLSIDMIATAASTTRRTLHRAFVTVLNETPYSYVLKLRLHRIRCELVSDAERRCTITSVANRWGITELGRFSHWYREHFGELPSQTLAG</sequence>
<evidence type="ECO:0000256" key="2">
    <source>
        <dbReference type="ARBA" id="ARBA00023125"/>
    </source>
</evidence>
<dbReference type="EMBL" id="CP044331">
    <property type="protein sequence ID" value="QGM96745.1"/>
    <property type="molecule type" value="Genomic_DNA"/>
</dbReference>
<dbReference type="KEGG" id="mpar:F7D14_04140"/>
<organism evidence="5 6">
    <name type="scientific">Methylocystis parvus</name>
    <dbReference type="NCBI Taxonomy" id="134"/>
    <lineage>
        <taxon>Bacteria</taxon>
        <taxon>Pseudomonadati</taxon>
        <taxon>Pseudomonadota</taxon>
        <taxon>Alphaproteobacteria</taxon>
        <taxon>Hyphomicrobiales</taxon>
        <taxon>Methylocystaceae</taxon>
        <taxon>Methylocystis</taxon>
    </lineage>
</organism>
<protein>
    <submittedName>
        <fullName evidence="5">Helix-turn-helix transcriptional regulator</fullName>
    </submittedName>
</protein>
<dbReference type="SMART" id="SM00342">
    <property type="entry name" value="HTH_ARAC"/>
    <property type="match status" value="1"/>
</dbReference>
<feature type="domain" description="HTH araC/xylS-type" evidence="4">
    <location>
        <begin position="216"/>
        <end position="317"/>
    </location>
</feature>
<dbReference type="InterPro" id="IPR009057">
    <property type="entry name" value="Homeodomain-like_sf"/>
</dbReference>
<dbReference type="AlphaFoldDB" id="A0A6B8M329"/>
<proteinExistence type="predicted"/>
<evidence type="ECO:0000259" key="4">
    <source>
        <dbReference type="PROSITE" id="PS01124"/>
    </source>
</evidence>
<evidence type="ECO:0000313" key="6">
    <source>
        <dbReference type="Proteomes" id="UP000422569"/>
    </source>
</evidence>
<dbReference type="InterPro" id="IPR018060">
    <property type="entry name" value="HTH_AraC"/>
</dbReference>
<dbReference type="GO" id="GO:0043565">
    <property type="term" value="F:sequence-specific DNA binding"/>
    <property type="evidence" value="ECO:0007669"/>
    <property type="project" value="InterPro"/>
</dbReference>
<gene>
    <name evidence="5" type="ORF">F7D14_04140</name>
</gene>
<evidence type="ECO:0000256" key="1">
    <source>
        <dbReference type="ARBA" id="ARBA00023015"/>
    </source>
</evidence>
<dbReference type="GO" id="GO:0003700">
    <property type="term" value="F:DNA-binding transcription factor activity"/>
    <property type="evidence" value="ECO:0007669"/>
    <property type="project" value="InterPro"/>
</dbReference>
<reference evidence="5 6" key="1">
    <citation type="submission" date="2019-09" db="EMBL/GenBank/DDBJ databases">
        <title>Isolation and complete genome sequencing of Methylocystis species.</title>
        <authorList>
            <person name="Rumah B.L."/>
            <person name="Stead C.E."/>
            <person name="Stevens B.C."/>
            <person name="Minton N.P."/>
            <person name="Grosse-Honebrink A."/>
            <person name="Zhang Y."/>
        </authorList>
    </citation>
    <scope>NUCLEOTIDE SEQUENCE [LARGE SCALE GENOMIC DNA]</scope>
    <source>
        <strain evidence="5 6">BRCS2</strain>
    </source>
</reference>
<dbReference type="InterPro" id="IPR050204">
    <property type="entry name" value="AraC_XylS_family_regulators"/>
</dbReference>
<dbReference type="PANTHER" id="PTHR46796">
    <property type="entry name" value="HTH-TYPE TRANSCRIPTIONAL ACTIVATOR RHAS-RELATED"/>
    <property type="match status" value="1"/>
</dbReference>
<evidence type="ECO:0000256" key="3">
    <source>
        <dbReference type="ARBA" id="ARBA00023163"/>
    </source>
</evidence>
<evidence type="ECO:0000313" key="5">
    <source>
        <dbReference type="EMBL" id="QGM96745.1"/>
    </source>
</evidence>